<proteinExistence type="predicted"/>
<evidence type="ECO:0000313" key="2">
    <source>
        <dbReference type="Proteomes" id="UP000694551"/>
    </source>
</evidence>
<dbReference type="Ensembl" id="ENSSOCT00000021221.1">
    <property type="protein sequence ID" value="ENSSOCP00000020702.1"/>
    <property type="gene ID" value="ENSSOCG00000015472.1"/>
</dbReference>
<accession>A0A8D0KZS9</accession>
<dbReference type="AlphaFoldDB" id="A0A8D0KZS9"/>
<evidence type="ECO:0000313" key="1">
    <source>
        <dbReference type="Ensembl" id="ENSSOCP00000020702.1"/>
    </source>
</evidence>
<name>A0A8D0KZS9_STROC</name>
<keyword evidence="2" id="KW-1185">Reference proteome</keyword>
<reference evidence="1" key="2">
    <citation type="submission" date="2025-09" db="UniProtKB">
        <authorList>
            <consortium name="Ensembl"/>
        </authorList>
    </citation>
    <scope>IDENTIFICATION</scope>
</reference>
<protein>
    <submittedName>
        <fullName evidence="1">Uncharacterized protein</fullName>
    </submittedName>
</protein>
<organism evidence="1 2">
    <name type="scientific">Strix occidentalis caurina</name>
    <name type="common">northern spotted owl</name>
    <dbReference type="NCBI Taxonomy" id="311401"/>
    <lineage>
        <taxon>Eukaryota</taxon>
        <taxon>Metazoa</taxon>
        <taxon>Chordata</taxon>
        <taxon>Craniata</taxon>
        <taxon>Vertebrata</taxon>
        <taxon>Euteleostomi</taxon>
        <taxon>Archelosauria</taxon>
        <taxon>Archosauria</taxon>
        <taxon>Dinosauria</taxon>
        <taxon>Saurischia</taxon>
        <taxon>Theropoda</taxon>
        <taxon>Coelurosauria</taxon>
        <taxon>Aves</taxon>
        <taxon>Neognathae</taxon>
        <taxon>Neoaves</taxon>
        <taxon>Telluraves</taxon>
        <taxon>Strigiformes</taxon>
        <taxon>Strigidae</taxon>
        <taxon>Strix</taxon>
    </lineage>
</organism>
<sequence length="86" mass="8421">MAAAGPGAAGAARVSSGRDLSCVPEVAGALGAVARQGLEHPHRGETLALDPARLPPGTRAEELRGRHAAGAEFWGVPGAPGVPAAP</sequence>
<reference evidence="1" key="1">
    <citation type="submission" date="2025-08" db="UniProtKB">
        <authorList>
            <consortium name="Ensembl"/>
        </authorList>
    </citation>
    <scope>IDENTIFICATION</scope>
</reference>
<dbReference type="Proteomes" id="UP000694551">
    <property type="component" value="Unplaced"/>
</dbReference>